<dbReference type="GeneID" id="25563789"/>
<reference evidence="3 4" key="1">
    <citation type="submission" date="2010-05" db="EMBL/GenBank/DDBJ databases">
        <title>The Genome Sequence of Thecamonas trahens ATCC 50062.</title>
        <authorList>
            <consortium name="The Broad Institute Genome Sequencing Platform"/>
            <person name="Russ C."/>
            <person name="Cuomo C."/>
            <person name="Shea T."/>
            <person name="Young S.K."/>
            <person name="Zeng Q."/>
            <person name="Koehrsen M."/>
            <person name="Haas B."/>
            <person name="Borodovsky M."/>
            <person name="Guigo R."/>
            <person name="Alvarado L."/>
            <person name="Berlin A."/>
            <person name="Bochicchio J."/>
            <person name="Borenstein D."/>
            <person name="Chapman S."/>
            <person name="Chen Z."/>
            <person name="Freedman E."/>
            <person name="Gellesch M."/>
            <person name="Goldberg J."/>
            <person name="Griggs A."/>
            <person name="Gujja S."/>
            <person name="Heilman E."/>
            <person name="Heiman D."/>
            <person name="Hepburn T."/>
            <person name="Howarth C."/>
            <person name="Jen D."/>
            <person name="Larson L."/>
            <person name="Mehta T."/>
            <person name="Park D."/>
            <person name="Pearson M."/>
            <person name="Roberts A."/>
            <person name="Saif S."/>
            <person name="Shenoy N."/>
            <person name="Sisk P."/>
            <person name="Stolte C."/>
            <person name="Sykes S."/>
            <person name="Thomson T."/>
            <person name="Walk T."/>
            <person name="White J."/>
            <person name="Yandava C."/>
            <person name="Burger G."/>
            <person name="Gray M.W."/>
            <person name="Holland P.W.H."/>
            <person name="King N."/>
            <person name="Lang F.B.F."/>
            <person name="Roger A.J."/>
            <person name="Ruiz-Trillo I."/>
            <person name="Lander E."/>
            <person name="Nusbaum C."/>
        </authorList>
    </citation>
    <scope>NUCLEOTIDE SEQUENCE [LARGE SCALE GENOMIC DNA]</scope>
    <source>
        <strain evidence="3 4">ATCC 50062</strain>
    </source>
</reference>
<proteinExistence type="predicted"/>
<feature type="region of interest" description="Disordered" evidence="1">
    <location>
        <begin position="89"/>
        <end position="126"/>
    </location>
</feature>
<keyword evidence="3" id="KW-0489">Methyltransferase</keyword>
<dbReference type="PANTHER" id="PTHR13271">
    <property type="entry name" value="UNCHARACTERIZED PUTATIVE METHYLTRANSFERASE"/>
    <property type="match status" value="1"/>
</dbReference>
<feature type="compositionally biased region" description="Acidic residues" evidence="1">
    <location>
        <begin position="100"/>
        <end position="117"/>
    </location>
</feature>
<evidence type="ECO:0000313" key="4">
    <source>
        <dbReference type="Proteomes" id="UP000054408"/>
    </source>
</evidence>
<keyword evidence="4" id="KW-1185">Reference proteome</keyword>
<dbReference type="eggNOG" id="KOG1337">
    <property type="taxonomic scope" value="Eukaryota"/>
</dbReference>
<dbReference type="InterPro" id="IPR001214">
    <property type="entry name" value="SET_dom"/>
</dbReference>
<dbReference type="GO" id="GO:0016279">
    <property type="term" value="F:protein-lysine N-methyltransferase activity"/>
    <property type="evidence" value="ECO:0007669"/>
    <property type="project" value="TreeGrafter"/>
</dbReference>
<dbReference type="Proteomes" id="UP000054408">
    <property type="component" value="Unassembled WGS sequence"/>
</dbReference>
<dbReference type="STRING" id="461836.A0A0L0D9N1"/>
<dbReference type="GO" id="GO:0032259">
    <property type="term" value="P:methylation"/>
    <property type="evidence" value="ECO:0007669"/>
    <property type="project" value="UniProtKB-KW"/>
</dbReference>
<dbReference type="InterPro" id="IPR050600">
    <property type="entry name" value="SETD3_SETD6_MTase"/>
</dbReference>
<organism evidence="3 4">
    <name type="scientific">Thecamonas trahens ATCC 50062</name>
    <dbReference type="NCBI Taxonomy" id="461836"/>
    <lineage>
        <taxon>Eukaryota</taxon>
        <taxon>Apusozoa</taxon>
        <taxon>Apusomonadida</taxon>
        <taxon>Apusomonadidae</taxon>
        <taxon>Thecamonas</taxon>
    </lineage>
</organism>
<gene>
    <name evidence="3" type="ORF">AMSG_04237</name>
</gene>
<evidence type="ECO:0000256" key="1">
    <source>
        <dbReference type="SAM" id="MobiDB-lite"/>
    </source>
</evidence>
<sequence length="800" mass="84292">MYHPDAATTERVAAFEAWLDAGGVQYPLLAIAPSRYGLGITAAKDDGVARGDELLRIPLAMLLTQETAASSPFAGSLVAAWADADCPLPASAETPAGSDGGDDDDVVGGDGSDDGEALDGPSVEERTHTTSLERLVLYLYLIHARAERTTFHTPYIDLLPQVIDSTPVTYSPEVARLLAGTNMERTVAGIRSGLHALYDSHIRPLVARGVLDGDVFDMDSLLWAYSVFWSRCYGIPARDATGNLRLSAALVPLADILNHSGDVGVEYVTSLTDGYFALKTRTPTAAGCEVFSNYGDAKGNEKLLLTYGFAGPSVVEDTYFVQLSAGGAGHYLSLAAPLPDALVDEAQARTHASGTTASTHKLRALTHLLALFRARHLAAGVSAADDEAVLDAGVWPASGAELTLDERHCLYYRRGQSLILEAAMAAVETAIGALDLQPEKLWVAPARSEAGTQQVETWRTWASSVGLDLPISSPLRIPEAAALTRSAFVPWAAGGDRMAGALDQLLADPMVELELSTAFAIWIIYARHTPSAPLHGLAAALPAEHPSPVFASPSMRNVLAATPLFPALVDAMTVAKTEYDAVVAALSAESLGLAEETLALLAWPRYLWASACVDLHAMAVAGRTSDLVFLPIHPSAFVYSPHADAYAVARLDGSYEVVSVWLSENTTPGVPIPNAPLVEASNAEAALRFGAAAPGNTNDVLELQLSADDGDEVRLQFALGDGPAKWRATMARALYGDATQAPGDEVAQAGYEMLIGVVEERRALAAAAESVDVSCPADEGVVRYVASLVAAAETVLAAFK</sequence>
<name>A0A0L0D9N1_THETB</name>
<dbReference type="PROSITE" id="PS50280">
    <property type="entry name" value="SET"/>
    <property type="match status" value="1"/>
</dbReference>
<dbReference type="PANTHER" id="PTHR13271:SF155">
    <property type="entry name" value="SET DOMAIN-CONTAINING PROTEIN"/>
    <property type="match status" value="1"/>
</dbReference>
<evidence type="ECO:0000259" key="2">
    <source>
        <dbReference type="PROSITE" id="PS50280"/>
    </source>
</evidence>
<keyword evidence="3" id="KW-0808">Transferase</keyword>
<dbReference type="EMBL" id="GL349449">
    <property type="protein sequence ID" value="KNC48003.1"/>
    <property type="molecule type" value="Genomic_DNA"/>
</dbReference>
<feature type="domain" description="SET" evidence="2">
    <location>
        <begin position="27"/>
        <end position="295"/>
    </location>
</feature>
<dbReference type="SUPFAM" id="SSF82199">
    <property type="entry name" value="SET domain"/>
    <property type="match status" value="2"/>
</dbReference>
<dbReference type="RefSeq" id="XP_013759018.1">
    <property type="nucleotide sequence ID" value="XM_013903564.1"/>
</dbReference>
<dbReference type="OrthoDB" id="42889at2759"/>
<evidence type="ECO:0000313" key="3">
    <source>
        <dbReference type="EMBL" id="KNC48003.1"/>
    </source>
</evidence>
<dbReference type="AlphaFoldDB" id="A0A0L0D9N1"/>
<accession>A0A0L0D9N1</accession>
<dbReference type="Gene3D" id="3.90.1410.10">
    <property type="entry name" value="set domain protein methyltransferase, domain 1"/>
    <property type="match status" value="2"/>
</dbReference>
<protein>
    <submittedName>
        <fullName evidence="3">Lysine N-methylase</fullName>
    </submittedName>
</protein>
<dbReference type="InterPro" id="IPR046341">
    <property type="entry name" value="SET_dom_sf"/>
</dbReference>